<dbReference type="Proteomes" id="UP000706124">
    <property type="component" value="Unassembled WGS sequence"/>
</dbReference>
<sequence length="191" mass="20911">MAVVVKRDDDVGRALWDISTYQTTKDETKKGMSGKIMCEIAREAIIQREIPIGVVADLRDSLDALDGNAIALIESHNELAKKKKGPRGGATTDSRRMRSGSSSLSGSRNSQFGQRGLVLQLEGASLRYAHPLQVFRRSLVQVGVLAVRAGRIGRFRCPNWLFLGPGNLKLELPDRVLLLSIVVSPRGPFFG</sequence>
<protein>
    <submittedName>
        <fullName evidence="2">Uncharacterized protein</fullName>
    </submittedName>
</protein>
<name>A0A9P7MDS8_9HYPO</name>
<evidence type="ECO:0000313" key="3">
    <source>
        <dbReference type="Proteomes" id="UP000706124"/>
    </source>
</evidence>
<keyword evidence="3" id="KW-1185">Reference proteome</keyword>
<reference evidence="2 3" key="1">
    <citation type="journal article" date="2020" name="bioRxiv">
        <title>Whole genome comparisons of ergot fungi reveals the divergence and evolution of species within the genus Claviceps are the result of varying mechanisms driving genome evolution and host range expansion.</title>
        <authorList>
            <person name="Wyka S.A."/>
            <person name="Mondo S.J."/>
            <person name="Liu M."/>
            <person name="Dettman J."/>
            <person name="Nalam V."/>
            <person name="Broders K.D."/>
        </authorList>
    </citation>
    <scope>NUCLEOTIDE SEQUENCE [LARGE SCALE GENOMIC DNA]</scope>
    <source>
        <strain evidence="2 3">CCC 1485</strain>
    </source>
</reference>
<feature type="region of interest" description="Disordered" evidence="1">
    <location>
        <begin position="81"/>
        <end position="110"/>
    </location>
</feature>
<dbReference type="OrthoDB" id="4509994at2759"/>
<proteinExistence type="predicted"/>
<organism evidence="2 3">
    <name type="scientific">Claviceps pazoutovae</name>
    <dbReference type="NCBI Taxonomy" id="1649127"/>
    <lineage>
        <taxon>Eukaryota</taxon>
        <taxon>Fungi</taxon>
        <taxon>Dikarya</taxon>
        <taxon>Ascomycota</taxon>
        <taxon>Pezizomycotina</taxon>
        <taxon>Sordariomycetes</taxon>
        <taxon>Hypocreomycetidae</taxon>
        <taxon>Hypocreales</taxon>
        <taxon>Clavicipitaceae</taxon>
        <taxon>Claviceps</taxon>
    </lineage>
</organism>
<evidence type="ECO:0000256" key="1">
    <source>
        <dbReference type="SAM" id="MobiDB-lite"/>
    </source>
</evidence>
<gene>
    <name evidence="2" type="ORF">E4U60_000334</name>
</gene>
<feature type="compositionally biased region" description="Low complexity" evidence="1">
    <location>
        <begin position="99"/>
        <end position="110"/>
    </location>
</feature>
<dbReference type="AlphaFoldDB" id="A0A9P7MDS8"/>
<evidence type="ECO:0000313" key="2">
    <source>
        <dbReference type="EMBL" id="KAG5940689.1"/>
    </source>
</evidence>
<dbReference type="EMBL" id="SRPO01000109">
    <property type="protein sequence ID" value="KAG5940689.1"/>
    <property type="molecule type" value="Genomic_DNA"/>
</dbReference>
<comment type="caution">
    <text evidence="2">The sequence shown here is derived from an EMBL/GenBank/DDBJ whole genome shotgun (WGS) entry which is preliminary data.</text>
</comment>
<accession>A0A9P7MDS8</accession>